<evidence type="ECO:0000313" key="3">
    <source>
        <dbReference type="Proteomes" id="UP000077868"/>
    </source>
</evidence>
<protein>
    <submittedName>
        <fullName evidence="2">RNA polymerase-binding transcription factor DksA</fullName>
    </submittedName>
</protein>
<dbReference type="PROSITE" id="PS51128">
    <property type="entry name" value="ZF_DKSA_2"/>
    <property type="match status" value="1"/>
</dbReference>
<sequence>MSLSFPTTSTASAASTARRRFPDQLRPVLLKAAYARTNQLAQLPPLSDPDDRVAAAHKACVRRILAEIHTALDRMDAGTYGDCVTCGGLIPLARLEHCAWTLDCEPCQRRR</sequence>
<gene>
    <name evidence="2" type="primary">dksA</name>
    <name evidence="2" type="ORF">I601_0628</name>
</gene>
<dbReference type="AlphaFoldDB" id="A0A1A9GHC6"/>
<dbReference type="EMBL" id="CP015079">
    <property type="protein sequence ID" value="ANH37080.1"/>
    <property type="molecule type" value="Genomic_DNA"/>
</dbReference>
<evidence type="ECO:0000313" key="2">
    <source>
        <dbReference type="EMBL" id="ANH37080.1"/>
    </source>
</evidence>
<dbReference type="PANTHER" id="PTHR33823">
    <property type="entry name" value="RNA POLYMERASE-BINDING TRANSCRIPTION FACTOR DKSA-RELATED"/>
    <property type="match status" value="1"/>
</dbReference>
<keyword evidence="3" id="KW-1185">Reference proteome</keyword>
<name>A0A1A9GHC6_9ACTN</name>
<dbReference type="RefSeq" id="WP_084527069.1">
    <property type="nucleotide sequence ID" value="NZ_CP015079.1"/>
</dbReference>
<dbReference type="Gene3D" id="1.20.120.910">
    <property type="entry name" value="DksA, coiled-coil domain"/>
    <property type="match status" value="1"/>
</dbReference>
<reference evidence="2 3" key="1">
    <citation type="submission" date="2016-03" db="EMBL/GenBank/DDBJ databases">
        <title>Complete genome sequence of a soil Actinobacterium, Nocardioides dokdonensis FR1436.</title>
        <authorList>
            <person name="Kwon S.-K."/>
            <person name="Kim K."/>
            <person name="Kim J.F."/>
        </authorList>
    </citation>
    <scope>NUCLEOTIDE SEQUENCE [LARGE SCALE GENOMIC DNA]</scope>
    <source>
        <strain evidence="2 3">FR1436</strain>
    </source>
</reference>
<accession>A0A1A9GHC6</accession>
<evidence type="ECO:0000256" key="1">
    <source>
        <dbReference type="PROSITE-ProRule" id="PRU00510"/>
    </source>
</evidence>
<dbReference type="Proteomes" id="UP000077868">
    <property type="component" value="Chromosome"/>
</dbReference>
<dbReference type="PATRIC" id="fig|1300347.3.peg.633"/>
<feature type="zinc finger region" description="dksA C4-type" evidence="1">
    <location>
        <begin position="83"/>
        <end position="107"/>
    </location>
</feature>
<dbReference type="PANTHER" id="PTHR33823:SF4">
    <property type="entry name" value="GENERAL STRESS PROTEIN 16O"/>
    <property type="match status" value="1"/>
</dbReference>
<dbReference type="OrthoDB" id="1121111at2"/>
<dbReference type="STRING" id="1300347.I601_0628"/>
<proteinExistence type="predicted"/>
<dbReference type="KEGG" id="ndk:I601_0628"/>
<organism evidence="2 3">
    <name type="scientific">Nocardioides dokdonensis FR1436</name>
    <dbReference type="NCBI Taxonomy" id="1300347"/>
    <lineage>
        <taxon>Bacteria</taxon>
        <taxon>Bacillati</taxon>
        <taxon>Actinomycetota</taxon>
        <taxon>Actinomycetes</taxon>
        <taxon>Propionibacteriales</taxon>
        <taxon>Nocardioidaceae</taxon>
        <taxon>Nocardioides</taxon>
    </lineage>
</organism>